<gene>
    <name evidence="2" type="ORF">PP2015_1715</name>
</gene>
<dbReference type="KEGG" id="pphe:PP2015_1715"/>
<evidence type="ECO:0000259" key="1">
    <source>
        <dbReference type="SMART" id="SM00065"/>
    </source>
</evidence>
<name>A0A0S2K1Y0_9GAMM</name>
<dbReference type="Pfam" id="PF01590">
    <property type="entry name" value="GAF"/>
    <property type="match status" value="1"/>
</dbReference>
<dbReference type="EMBL" id="CP013187">
    <property type="protein sequence ID" value="ALO42217.1"/>
    <property type="molecule type" value="Genomic_DNA"/>
</dbReference>
<dbReference type="InterPro" id="IPR003018">
    <property type="entry name" value="GAF"/>
</dbReference>
<keyword evidence="3" id="KW-1185">Reference proteome</keyword>
<evidence type="ECO:0000313" key="2">
    <source>
        <dbReference type="EMBL" id="ALO42217.1"/>
    </source>
</evidence>
<dbReference type="PANTHER" id="PTHR43102">
    <property type="entry name" value="SLR1143 PROTEIN"/>
    <property type="match status" value="1"/>
</dbReference>
<dbReference type="InterPro" id="IPR029016">
    <property type="entry name" value="GAF-like_dom_sf"/>
</dbReference>
<dbReference type="AlphaFoldDB" id="A0A0S2K1Y0"/>
<dbReference type="STRING" id="161398.PP2015_1715"/>
<dbReference type="SMART" id="SM00065">
    <property type="entry name" value="GAF"/>
    <property type="match status" value="1"/>
</dbReference>
<protein>
    <submittedName>
        <fullName evidence="2">GAF domain/diguanylate cyclase domain-containing protein</fullName>
    </submittedName>
</protein>
<sequence length="167" mass="18909">MQKPPTPNNELSRLKYLNSLQLLDTEGDIDLDRITQFAAKLFCVPVALISIVDEERQWFKSKVGLEATQTPRDISFCGHAILGDSTFVVENTLLDERFSDNPLVTGEVSIRFYAGVPLKMLSGFKIGTLCIIDNQPREFRKQDAEILEKLASKIVKTLEEKHVRTLK</sequence>
<feature type="domain" description="GAF" evidence="1">
    <location>
        <begin position="26"/>
        <end position="162"/>
    </location>
</feature>
<dbReference type="Gene3D" id="3.30.450.40">
    <property type="match status" value="1"/>
</dbReference>
<evidence type="ECO:0000313" key="3">
    <source>
        <dbReference type="Proteomes" id="UP000061457"/>
    </source>
</evidence>
<dbReference type="PANTHER" id="PTHR43102:SF2">
    <property type="entry name" value="GAF DOMAIN-CONTAINING PROTEIN"/>
    <property type="match status" value="1"/>
</dbReference>
<organism evidence="2 3">
    <name type="scientific">Pseudoalteromonas phenolica</name>
    <dbReference type="NCBI Taxonomy" id="161398"/>
    <lineage>
        <taxon>Bacteria</taxon>
        <taxon>Pseudomonadati</taxon>
        <taxon>Pseudomonadota</taxon>
        <taxon>Gammaproteobacteria</taxon>
        <taxon>Alteromonadales</taxon>
        <taxon>Pseudoalteromonadaceae</taxon>
        <taxon>Pseudoalteromonas</taxon>
    </lineage>
</organism>
<reference evidence="2 3" key="1">
    <citation type="submission" date="2015-11" db="EMBL/GenBank/DDBJ databases">
        <authorList>
            <person name="Zhang Y."/>
            <person name="Guo Z."/>
        </authorList>
    </citation>
    <scope>NUCLEOTIDE SEQUENCE [LARGE SCALE GENOMIC DNA]</scope>
    <source>
        <strain evidence="2 3">KCTC 12086</strain>
    </source>
</reference>
<dbReference type="OrthoDB" id="9812358at2"/>
<accession>A0A0S2K1Y0</accession>
<dbReference type="Proteomes" id="UP000061457">
    <property type="component" value="Chromosome I"/>
</dbReference>
<dbReference type="SUPFAM" id="SSF55781">
    <property type="entry name" value="GAF domain-like"/>
    <property type="match status" value="1"/>
</dbReference>
<dbReference type="PATRIC" id="fig|161398.10.peg.1740"/>
<proteinExistence type="predicted"/>
<dbReference type="RefSeq" id="WP_058029889.1">
    <property type="nucleotide sequence ID" value="NZ_CP013187.1"/>
</dbReference>